<accession>X8DZD3</accession>
<name>X8DZD3_MYCXE</name>
<dbReference type="EMBL" id="JAOB01000011">
    <property type="protein sequence ID" value="EUA73316.1"/>
    <property type="molecule type" value="Genomic_DNA"/>
</dbReference>
<feature type="compositionally biased region" description="Basic residues" evidence="1">
    <location>
        <begin position="28"/>
        <end position="40"/>
    </location>
</feature>
<dbReference type="AlphaFoldDB" id="X8DZD3"/>
<feature type="compositionally biased region" description="Low complexity" evidence="1">
    <location>
        <begin position="1"/>
        <end position="10"/>
    </location>
</feature>
<proteinExistence type="predicted"/>
<reference evidence="2" key="1">
    <citation type="submission" date="2014-01" db="EMBL/GenBank/DDBJ databases">
        <authorList>
            <person name="Brown-Elliot B."/>
            <person name="Wallace R."/>
            <person name="Lenaerts A."/>
            <person name="Ordway D."/>
            <person name="DeGroote M.A."/>
            <person name="Parker T."/>
            <person name="Sizemore C."/>
            <person name="Tallon L.J."/>
            <person name="Sadzewicz L.K."/>
            <person name="Sengamalay N."/>
            <person name="Fraser C.M."/>
            <person name="Hine E."/>
            <person name="Shefchek K.A."/>
            <person name="Das S.P."/>
            <person name="Tettelin H."/>
        </authorList>
    </citation>
    <scope>NUCLEOTIDE SEQUENCE [LARGE SCALE GENOMIC DNA]</scope>
    <source>
        <strain evidence="2">4042</strain>
    </source>
</reference>
<sequence length="40" mass="4599">MQRLAATAPANNPPRRRRCWPKTPRSTSSRRARPVSRKLA</sequence>
<protein>
    <submittedName>
        <fullName evidence="2">Uncharacterized protein</fullName>
    </submittedName>
</protein>
<organism evidence="2">
    <name type="scientific">Mycobacterium xenopi 4042</name>
    <dbReference type="NCBI Taxonomy" id="1299334"/>
    <lineage>
        <taxon>Bacteria</taxon>
        <taxon>Bacillati</taxon>
        <taxon>Actinomycetota</taxon>
        <taxon>Actinomycetes</taxon>
        <taxon>Mycobacteriales</taxon>
        <taxon>Mycobacteriaceae</taxon>
        <taxon>Mycobacterium</taxon>
    </lineage>
</organism>
<comment type="caution">
    <text evidence="2">The sequence shown here is derived from an EMBL/GenBank/DDBJ whole genome shotgun (WGS) entry which is preliminary data.</text>
</comment>
<feature type="region of interest" description="Disordered" evidence="1">
    <location>
        <begin position="1"/>
        <end position="40"/>
    </location>
</feature>
<evidence type="ECO:0000256" key="1">
    <source>
        <dbReference type="SAM" id="MobiDB-lite"/>
    </source>
</evidence>
<gene>
    <name evidence="2" type="ORF">I553_9472</name>
</gene>
<evidence type="ECO:0000313" key="2">
    <source>
        <dbReference type="EMBL" id="EUA73316.1"/>
    </source>
</evidence>